<dbReference type="EMBL" id="OR769219">
    <property type="protein sequence ID" value="WQJ51430.1"/>
    <property type="molecule type" value="Genomic_DNA"/>
</dbReference>
<dbReference type="Proteomes" id="UP001348805">
    <property type="component" value="Segment"/>
</dbReference>
<sequence length="529" mass="62744">MKYLLNWIEKELNPERHVSSKTTSSEYYYFYGAKVRFADHISDRNDSDLEIILVKDLAGKNKHYLIKEQNYPAMASVPDVKTLKIVLSTFIFQFKNRYSDNIVKEANKSEENKKILNTCLNQLRSNNNANLDIFQTFDKCIYSIIPQWHNMKQIYRIIFMHLFKLCGDIDSIKNIIDVEFPNDNQNDWHHKNTNDIINILVTYFPDDYNIRNIIGLDETISPKEKFANCFNEYYKNLDVNIEDMKEEDKSKFLNAFGSLLALDTKNKYAKCSDHQKKYIRSLLNEHISYDNILKFVNSIFDVMFTPKMKHKNDAPQMKVIVDKFLRMYNIGIIKFPNEYDFDSTYNNKFNHIDVTQEESTDIEKTTDDTTINENIEVTDIKEPCNDIQYETITDYIPDTDITIKDSYNYASTEFDDIHDIHEIFEQNQINILNDVIKKINDTNKYTSFETRRITDIFAAHYADIWEKLTWTQKELCSSIITNERMNLSETDYIINKIFDKTTFNFPVTELCRKYIKEYSQRIKESRMAA</sequence>
<reference evidence="1 2" key="1">
    <citation type="submission" date="2023-11" db="EMBL/GenBank/DDBJ databases">
        <authorList>
            <person name="Cook R."/>
            <person name="Crisci M."/>
            <person name="Pye H."/>
            <person name="Adriaenssens E."/>
            <person name="Santini J."/>
        </authorList>
    </citation>
    <scope>NUCLEOTIDE SEQUENCE [LARGE SCALE GENOMIC DNA]</scope>
    <source>
        <strain evidence="1">Lak_Megaphage_RVC_AP3_GC26</strain>
    </source>
</reference>
<accession>A0ABZ0Z0G2</accession>
<protein>
    <submittedName>
        <fullName evidence="1">Uncharacterized protein</fullName>
    </submittedName>
</protein>
<evidence type="ECO:0000313" key="1">
    <source>
        <dbReference type="EMBL" id="WQJ51430.1"/>
    </source>
</evidence>
<organism evidence="1 2">
    <name type="scientific">phage Lak_Megaphage_RVC_AP3_GC26</name>
    <dbReference type="NCBI Taxonomy" id="3109225"/>
    <lineage>
        <taxon>Viruses</taxon>
        <taxon>Duplodnaviria</taxon>
        <taxon>Heunggongvirae</taxon>
        <taxon>Uroviricota</taxon>
        <taxon>Caudoviricetes</taxon>
        <taxon>Caudoviricetes code 15 clade</taxon>
    </lineage>
</organism>
<keyword evidence="2" id="KW-1185">Reference proteome</keyword>
<proteinExistence type="predicted"/>
<evidence type="ECO:0000313" key="2">
    <source>
        <dbReference type="Proteomes" id="UP001348805"/>
    </source>
</evidence>
<name>A0ABZ0Z0G2_9CAUD</name>